<dbReference type="Proteomes" id="UP001152320">
    <property type="component" value="Chromosome 4"/>
</dbReference>
<dbReference type="OrthoDB" id="10065209at2759"/>
<gene>
    <name evidence="1" type="ORF">HOLleu_10610</name>
</gene>
<proteinExistence type="predicted"/>
<organism evidence="1 2">
    <name type="scientific">Holothuria leucospilota</name>
    <name type="common">Black long sea cucumber</name>
    <name type="synonym">Mertensiothuria leucospilota</name>
    <dbReference type="NCBI Taxonomy" id="206669"/>
    <lineage>
        <taxon>Eukaryota</taxon>
        <taxon>Metazoa</taxon>
        <taxon>Echinodermata</taxon>
        <taxon>Eleutherozoa</taxon>
        <taxon>Echinozoa</taxon>
        <taxon>Holothuroidea</taxon>
        <taxon>Aspidochirotacea</taxon>
        <taxon>Aspidochirotida</taxon>
        <taxon>Holothuriidae</taxon>
        <taxon>Holothuria</taxon>
    </lineage>
</organism>
<dbReference type="EMBL" id="JAIZAY010000004">
    <property type="protein sequence ID" value="KAJ8043501.1"/>
    <property type="molecule type" value="Genomic_DNA"/>
</dbReference>
<protein>
    <submittedName>
        <fullName evidence="1">Uncharacterized protein</fullName>
    </submittedName>
</protein>
<evidence type="ECO:0000313" key="1">
    <source>
        <dbReference type="EMBL" id="KAJ8043501.1"/>
    </source>
</evidence>
<reference evidence="1" key="1">
    <citation type="submission" date="2021-10" db="EMBL/GenBank/DDBJ databases">
        <title>Tropical sea cucumber genome reveals ecological adaptation and Cuvierian tubules defense mechanism.</title>
        <authorList>
            <person name="Chen T."/>
        </authorList>
    </citation>
    <scope>NUCLEOTIDE SEQUENCE</scope>
    <source>
        <strain evidence="1">Nanhai2018</strain>
        <tissue evidence="1">Muscle</tissue>
    </source>
</reference>
<comment type="caution">
    <text evidence="1">The sequence shown here is derived from an EMBL/GenBank/DDBJ whole genome shotgun (WGS) entry which is preliminary data.</text>
</comment>
<keyword evidence="2" id="KW-1185">Reference proteome</keyword>
<dbReference type="AlphaFoldDB" id="A0A9Q1HFU6"/>
<sequence length="117" mass="13350">MREICSRVQGEDESIADFYFALIGLADKLSNIPGSPNAEEAIKDQFRDGLLDGMLRREVKRLLKEEPRTPFITVRDWALDMADLEFNMPKRKRKTATHSVEVPESQTVSALDNLSIR</sequence>
<accession>A0A9Q1HFU6</accession>
<evidence type="ECO:0000313" key="2">
    <source>
        <dbReference type="Proteomes" id="UP001152320"/>
    </source>
</evidence>
<name>A0A9Q1HFU6_HOLLE</name>